<sequence>MKKSIGILLLGIVLLLAACSTPSGSEEKAETKTTLKLDKKDVIAGVNDIFTVTGKTTPSASVSIDDVTVTADKQGDFELSHVYESDKSYKVLATKKGLEESSATINVTQPVAIKEKKQELEVTAKQEALNKIKTAAKPNAAKIPYNVLNQDPNKFAHQPYYLKGQVTDSGATTLLRVNMTQDGDSWKNPVTVIYAGTTTAVKNDIIEVYGTVYGIYAYDTTGGNTVTMPGITASIITVLK</sequence>
<evidence type="ECO:0000313" key="3">
    <source>
        <dbReference type="Proteomes" id="UP000535908"/>
    </source>
</evidence>
<dbReference type="Gene3D" id="2.60.40.1120">
    <property type="entry name" value="Carboxypeptidase-like, regulatory domain"/>
    <property type="match status" value="1"/>
</dbReference>
<feature type="signal peptide" evidence="1">
    <location>
        <begin position="1"/>
        <end position="25"/>
    </location>
</feature>
<name>A0A7X1CR78_9LIST</name>
<feature type="chain" id="PRO_5038864557" evidence="1">
    <location>
        <begin position="26"/>
        <end position="240"/>
    </location>
</feature>
<reference evidence="2 3" key="1">
    <citation type="submission" date="2020-03" db="EMBL/GenBank/DDBJ databases">
        <title>Soil Listeria distribution.</title>
        <authorList>
            <person name="Liao J."/>
            <person name="Wiedmann M."/>
        </authorList>
    </citation>
    <scope>NUCLEOTIDE SEQUENCE [LARGE SCALE GENOMIC DNA]</scope>
    <source>
        <strain evidence="2 3">FSL L7-0741</strain>
    </source>
</reference>
<dbReference type="EMBL" id="JAARWN010000025">
    <property type="protein sequence ID" value="MBC1937810.1"/>
    <property type="molecule type" value="Genomic_DNA"/>
</dbReference>
<dbReference type="Proteomes" id="UP000535908">
    <property type="component" value="Unassembled WGS sequence"/>
</dbReference>
<dbReference type="PROSITE" id="PS51257">
    <property type="entry name" value="PROKAR_LIPOPROTEIN"/>
    <property type="match status" value="1"/>
</dbReference>
<dbReference type="AlphaFoldDB" id="A0A7X1CR78"/>
<gene>
    <name evidence="2" type="ORF">HCA69_15685</name>
</gene>
<keyword evidence="2" id="KW-0449">Lipoprotein</keyword>
<evidence type="ECO:0000256" key="1">
    <source>
        <dbReference type="SAM" id="SignalP"/>
    </source>
</evidence>
<keyword evidence="1" id="KW-0732">Signal</keyword>
<evidence type="ECO:0000313" key="2">
    <source>
        <dbReference type="EMBL" id="MBC1937810.1"/>
    </source>
</evidence>
<comment type="caution">
    <text evidence="2">The sequence shown here is derived from an EMBL/GenBank/DDBJ whole genome shotgun (WGS) entry which is preliminary data.</text>
</comment>
<dbReference type="RefSeq" id="WP_185527884.1">
    <property type="nucleotide sequence ID" value="NZ_JAARWN010000025.1"/>
</dbReference>
<organism evidence="2 3">
    <name type="scientific">Listeria grandensis</name>
    <dbReference type="NCBI Taxonomy" id="1494963"/>
    <lineage>
        <taxon>Bacteria</taxon>
        <taxon>Bacillati</taxon>
        <taxon>Bacillota</taxon>
        <taxon>Bacilli</taxon>
        <taxon>Bacillales</taxon>
        <taxon>Listeriaceae</taxon>
        <taxon>Listeria</taxon>
    </lineage>
</organism>
<accession>A0A7X1CR78</accession>
<protein>
    <submittedName>
        <fullName evidence="2">Lipoprotein</fullName>
    </submittedName>
</protein>
<proteinExistence type="predicted"/>